<keyword evidence="4" id="KW-1185">Reference proteome</keyword>
<reference evidence="3 4" key="1">
    <citation type="submission" date="2023-03" db="EMBL/GenBank/DDBJ databases">
        <title>Thalassotalea loyana LMG 22536T draft genome sequence.</title>
        <authorList>
            <person name="Sawabe T."/>
        </authorList>
    </citation>
    <scope>NUCLEOTIDE SEQUENCE [LARGE SCALE GENOMIC DNA]</scope>
    <source>
        <strain evidence="3 4">LMG 22536</strain>
    </source>
</reference>
<keyword evidence="2" id="KW-0732">Signal</keyword>
<keyword evidence="1" id="KW-1133">Transmembrane helix</keyword>
<keyword evidence="1" id="KW-0472">Membrane</keyword>
<dbReference type="RefSeq" id="WP_284298851.1">
    <property type="nucleotide sequence ID" value="NZ_BSSV01000005.1"/>
</dbReference>
<organism evidence="3 4">
    <name type="scientific">Thalassotalea loyana</name>
    <dbReference type="NCBI Taxonomy" id="280483"/>
    <lineage>
        <taxon>Bacteria</taxon>
        <taxon>Pseudomonadati</taxon>
        <taxon>Pseudomonadota</taxon>
        <taxon>Gammaproteobacteria</taxon>
        <taxon>Alteromonadales</taxon>
        <taxon>Colwelliaceae</taxon>
        <taxon>Thalassotalea</taxon>
    </lineage>
</organism>
<dbReference type="Proteomes" id="UP001157134">
    <property type="component" value="Unassembled WGS sequence"/>
</dbReference>
<dbReference type="EMBL" id="BSSV01000005">
    <property type="protein sequence ID" value="GLX86123.1"/>
    <property type="molecule type" value="Genomic_DNA"/>
</dbReference>
<sequence length="256" mass="28391">MKLARMLSGTVAACLLFHPYVNADIIFVEDFEDSDITYLSDSTDALSDVSNKDYFGRLSTGQLPPTVYYQNYQGTGFYGVQDTDSAQPLAVDDVVLTWQNIDISQWQNLSLSWFIAEADAGDGNEDLDANTEFLIDTQINKSGYNPLFSVRSAGGTNNQARVDTNFDGIGDGATISNAFTQYTRELLLGSVLDIQVTFANFDAGDEDFAFDQLMLTGERKAINTVPEPASLVMMLIALLLLFCKDIIIRQRFFRLN</sequence>
<evidence type="ECO:0000313" key="3">
    <source>
        <dbReference type="EMBL" id="GLX86123.1"/>
    </source>
</evidence>
<accession>A0ABQ6HDF1</accession>
<keyword evidence="1" id="KW-0812">Transmembrane</keyword>
<name>A0ABQ6HDF1_9GAMM</name>
<feature type="chain" id="PRO_5047364079" description="PEP-CTERM sorting domain-containing protein" evidence="2">
    <location>
        <begin position="24"/>
        <end position="256"/>
    </location>
</feature>
<evidence type="ECO:0000256" key="2">
    <source>
        <dbReference type="SAM" id="SignalP"/>
    </source>
</evidence>
<evidence type="ECO:0008006" key="5">
    <source>
        <dbReference type="Google" id="ProtNLM"/>
    </source>
</evidence>
<feature type="signal peptide" evidence="2">
    <location>
        <begin position="1"/>
        <end position="23"/>
    </location>
</feature>
<comment type="caution">
    <text evidence="3">The sequence shown here is derived from an EMBL/GenBank/DDBJ whole genome shotgun (WGS) entry which is preliminary data.</text>
</comment>
<evidence type="ECO:0000256" key="1">
    <source>
        <dbReference type="SAM" id="Phobius"/>
    </source>
</evidence>
<proteinExistence type="predicted"/>
<gene>
    <name evidence="3" type="ORF">tloyanaT_23760</name>
</gene>
<protein>
    <recommendedName>
        <fullName evidence="5">PEP-CTERM sorting domain-containing protein</fullName>
    </recommendedName>
</protein>
<feature type="transmembrane region" description="Helical" evidence="1">
    <location>
        <begin position="229"/>
        <end position="247"/>
    </location>
</feature>
<evidence type="ECO:0000313" key="4">
    <source>
        <dbReference type="Proteomes" id="UP001157134"/>
    </source>
</evidence>